<keyword evidence="10" id="KW-1185">Reference proteome</keyword>
<protein>
    <submittedName>
        <fullName evidence="9">Carbohydrate ABC transporter permease</fullName>
    </submittedName>
</protein>
<dbReference type="InterPro" id="IPR000515">
    <property type="entry name" value="MetI-like"/>
</dbReference>
<dbReference type="PROSITE" id="PS50928">
    <property type="entry name" value="ABC_TM1"/>
    <property type="match status" value="1"/>
</dbReference>
<gene>
    <name evidence="9" type="ORF">RM844_13335</name>
</gene>
<evidence type="ECO:0000256" key="3">
    <source>
        <dbReference type="ARBA" id="ARBA00022475"/>
    </source>
</evidence>
<feature type="transmembrane region" description="Helical" evidence="7">
    <location>
        <begin position="103"/>
        <end position="124"/>
    </location>
</feature>
<keyword evidence="4 7" id="KW-0812">Transmembrane</keyword>
<comment type="subcellular location">
    <subcellularLocation>
        <location evidence="1 7">Cell membrane</location>
        <topology evidence="1 7">Multi-pass membrane protein</topology>
    </subcellularLocation>
</comment>
<evidence type="ECO:0000256" key="1">
    <source>
        <dbReference type="ARBA" id="ARBA00004651"/>
    </source>
</evidence>
<comment type="caution">
    <text evidence="9">The sequence shown here is derived from an EMBL/GenBank/DDBJ whole genome shotgun (WGS) entry which is preliminary data.</text>
</comment>
<evidence type="ECO:0000256" key="5">
    <source>
        <dbReference type="ARBA" id="ARBA00022989"/>
    </source>
</evidence>
<dbReference type="PANTHER" id="PTHR43744:SF12">
    <property type="entry name" value="ABC TRANSPORTER PERMEASE PROTEIN MG189-RELATED"/>
    <property type="match status" value="1"/>
</dbReference>
<evidence type="ECO:0000256" key="6">
    <source>
        <dbReference type="ARBA" id="ARBA00023136"/>
    </source>
</evidence>
<reference evidence="10" key="1">
    <citation type="submission" date="2023-07" db="EMBL/GenBank/DDBJ databases">
        <title>30 novel species of actinomycetes from the DSMZ collection.</title>
        <authorList>
            <person name="Nouioui I."/>
        </authorList>
    </citation>
    <scope>NUCLEOTIDE SEQUENCE [LARGE SCALE GENOMIC DNA]</scope>
    <source>
        <strain evidence="10">DSM 44915</strain>
    </source>
</reference>
<keyword evidence="3" id="KW-1003">Cell membrane</keyword>
<dbReference type="SUPFAM" id="SSF161098">
    <property type="entry name" value="MetI-like"/>
    <property type="match status" value="1"/>
</dbReference>
<proteinExistence type="inferred from homology"/>
<dbReference type="PANTHER" id="PTHR43744">
    <property type="entry name" value="ABC TRANSPORTER PERMEASE PROTEIN MG189-RELATED-RELATED"/>
    <property type="match status" value="1"/>
</dbReference>
<evidence type="ECO:0000313" key="9">
    <source>
        <dbReference type="EMBL" id="MDT0267269.1"/>
    </source>
</evidence>
<evidence type="ECO:0000259" key="8">
    <source>
        <dbReference type="PROSITE" id="PS50928"/>
    </source>
</evidence>
<feature type="domain" description="ABC transmembrane type-1" evidence="8">
    <location>
        <begin position="68"/>
        <end position="259"/>
    </location>
</feature>
<evidence type="ECO:0000256" key="7">
    <source>
        <dbReference type="RuleBase" id="RU363032"/>
    </source>
</evidence>
<dbReference type="InterPro" id="IPR035906">
    <property type="entry name" value="MetI-like_sf"/>
</dbReference>
<feature type="transmembrane region" description="Helical" evidence="7">
    <location>
        <begin position="238"/>
        <end position="259"/>
    </location>
</feature>
<evidence type="ECO:0000256" key="2">
    <source>
        <dbReference type="ARBA" id="ARBA00022448"/>
    </source>
</evidence>
<dbReference type="RefSeq" id="WP_311667327.1">
    <property type="nucleotide sequence ID" value="NZ_JAVREO010000007.1"/>
</dbReference>
<organism evidence="9 10">
    <name type="scientific">Streptomyces chisholmiae</name>
    <dbReference type="NCBI Taxonomy" id="3075540"/>
    <lineage>
        <taxon>Bacteria</taxon>
        <taxon>Bacillati</taxon>
        <taxon>Actinomycetota</taxon>
        <taxon>Actinomycetes</taxon>
        <taxon>Kitasatosporales</taxon>
        <taxon>Streptomycetaceae</taxon>
        <taxon>Streptomyces</taxon>
    </lineage>
</organism>
<keyword evidence="5 7" id="KW-1133">Transmembrane helix</keyword>
<dbReference type="Gene3D" id="1.10.3720.10">
    <property type="entry name" value="MetI-like"/>
    <property type="match status" value="1"/>
</dbReference>
<keyword evidence="6 7" id="KW-0472">Membrane</keyword>
<comment type="similarity">
    <text evidence="7">Belongs to the binding-protein-dependent transport system permease family.</text>
</comment>
<feature type="transmembrane region" description="Helical" evidence="7">
    <location>
        <begin position="180"/>
        <end position="202"/>
    </location>
</feature>
<accession>A0ABU2JQK9</accession>
<name>A0ABU2JQK9_9ACTN</name>
<feature type="transmembrane region" description="Helical" evidence="7">
    <location>
        <begin position="136"/>
        <end position="155"/>
    </location>
</feature>
<feature type="transmembrane region" description="Helical" evidence="7">
    <location>
        <begin position="73"/>
        <end position="96"/>
    </location>
</feature>
<dbReference type="Proteomes" id="UP001183410">
    <property type="component" value="Unassembled WGS sequence"/>
</dbReference>
<dbReference type="CDD" id="cd06261">
    <property type="entry name" value="TM_PBP2"/>
    <property type="match status" value="1"/>
</dbReference>
<evidence type="ECO:0000256" key="4">
    <source>
        <dbReference type="ARBA" id="ARBA00022692"/>
    </source>
</evidence>
<dbReference type="Pfam" id="PF00528">
    <property type="entry name" value="BPD_transp_1"/>
    <property type="match status" value="1"/>
</dbReference>
<sequence>MITSRTRRTTSTLMLLMMMVLTVVPLVSMFVTALHAPGSQPAGLTWPEDPHWGNFSLAWDQANVEVLLRSSTLIVLGVVPASLLLCTMAGFGLGHLRVPGGAALYALILLGMAIPFESTVIPLYEQMQSLGLLNTRLAIVLPLIGLFVPFGVFWMRGHFASVPPDLTDAARIDGANGWRLFRYVHLPLAVPALTTLGLLQFINAWNQFLLAVVLVDDPAKRTMAGALGAFQGEHGTDIVLLCAGALLIMTPTVVVFLILQRYFVRALLAGAVKG</sequence>
<evidence type="ECO:0000313" key="10">
    <source>
        <dbReference type="Proteomes" id="UP001183410"/>
    </source>
</evidence>
<dbReference type="EMBL" id="JAVREO010000007">
    <property type="protein sequence ID" value="MDT0267269.1"/>
    <property type="molecule type" value="Genomic_DNA"/>
</dbReference>
<feature type="transmembrane region" description="Helical" evidence="7">
    <location>
        <begin position="12"/>
        <end position="36"/>
    </location>
</feature>
<keyword evidence="2 7" id="KW-0813">Transport</keyword>